<evidence type="ECO:0000313" key="2">
    <source>
        <dbReference type="Proteomes" id="UP001055879"/>
    </source>
</evidence>
<accession>A0ACB9B999</accession>
<evidence type="ECO:0000313" key="1">
    <source>
        <dbReference type="EMBL" id="KAI3718494.1"/>
    </source>
</evidence>
<reference evidence="1 2" key="2">
    <citation type="journal article" date="2022" name="Mol. Ecol. Resour.">
        <title>The genomes of chicory, endive, great burdock and yacon provide insights into Asteraceae paleo-polyploidization history and plant inulin production.</title>
        <authorList>
            <person name="Fan W."/>
            <person name="Wang S."/>
            <person name="Wang H."/>
            <person name="Wang A."/>
            <person name="Jiang F."/>
            <person name="Liu H."/>
            <person name="Zhao H."/>
            <person name="Xu D."/>
            <person name="Zhang Y."/>
        </authorList>
    </citation>
    <scope>NUCLEOTIDE SEQUENCE [LARGE SCALE GENOMIC DNA]</scope>
    <source>
        <strain evidence="2">cv. Niubang</strain>
    </source>
</reference>
<name>A0ACB9B999_ARCLA</name>
<dbReference type="EMBL" id="CM042052">
    <property type="protein sequence ID" value="KAI3718494.1"/>
    <property type="molecule type" value="Genomic_DNA"/>
</dbReference>
<reference evidence="2" key="1">
    <citation type="journal article" date="2022" name="Mol. Ecol. Resour.">
        <title>The genomes of chicory, endive, great burdock and yacon provide insights into Asteraceae palaeo-polyploidization history and plant inulin production.</title>
        <authorList>
            <person name="Fan W."/>
            <person name="Wang S."/>
            <person name="Wang H."/>
            <person name="Wang A."/>
            <person name="Jiang F."/>
            <person name="Liu H."/>
            <person name="Zhao H."/>
            <person name="Xu D."/>
            <person name="Zhang Y."/>
        </authorList>
    </citation>
    <scope>NUCLEOTIDE SEQUENCE [LARGE SCALE GENOMIC DNA]</scope>
    <source>
        <strain evidence="2">cv. Niubang</strain>
    </source>
</reference>
<dbReference type="Proteomes" id="UP001055879">
    <property type="component" value="Linkage Group LG06"/>
</dbReference>
<organism evidence="1 2">
    <name type="scientific">Arctium lappa</name>
    <name type="common">Greater burdock</name>
    <name type="synonym">Lappa major</name>
    <dbReference type="NCBI Taxonomy" id="4217"/>
    <lineage>
        <taxon>Eukaryota</taxon>
        <taxon>Viridiplantae</taxon>
        <taxon>Streptophyta</taxon>
        <taxon>Embryophyta</taxon>
        <taxon>Tracheophyta</taxon>
        <taxon>Spermatophyta</taxon>
        <taxon>Magnoliopsida</taxon>
        <taxon>eudicotyledons</taxon>
        <taxon>Gunneridae</taxon>
        <taxon>Pentapetalae</taxon>
        <taxon>asterids</taxon>
        <taxon>campanulids</taxon>
        <taxon>Asterales</taxon>
        <taxon>Asteraceae</taxon>
        <taxon>Carduoideae</taxon>
        <taxon>Cardueae</taxon>
        <taxon>Arctiinae</taxon>
        <taxon>Arctium</taxon>
    </lineage>
</organism>
<sequence>MNIEEGRNISFANVLDVEPAFFAGNNYLSSCGLGEEPLEIPSSVPHLIIKLSHCTRIWREKKSMSGYVI</sequence>
<gene>
    <name evidence="1" type="ORF">L6452_19368</name>
</gene>
<proteinExistence type="predicted"/>
<keyword evidence="2" id="KW-1185">Reference proteome</keyword>
<protein>
    <submittedName>
        <fullName evidence="1">Uncharacterized protein</fullName>
    </submittedName>
</protein>
<comment type="caution">
    <text evidence="1">The sequence shown here is derived from an EMBL/GenBank/DDBJ whole genome shotgun (WGS) entry which is preliminary data.</text>
</comment>